<name>A0A0F0CQP7_9BACT</name>
<dbReference type="GO" id="GO:0071709">
    <property type="term" value="P:membrane assembly"/>
    <property type="evidence" value="ECO:0007669"/>
    <property type="project" value="InterPro"/>
</dbReference>
<keyword evidence="7" id="KW-0998">Cell outer membrane</keyword>
<gene>
    <name evidence="10" type="ORF">OMAG_002399</name>
</gene>
<proteinExistence type="predicted"/>
<evidence type="ECO:0000256" key="6">
    <source>
        <dbReference type="ARBA" id="ARBA00023136"/>
    </source>
</evidence>
<keyword evidence="6" id="KW-0472">Membrane</keyword>
<dbReference type="PANTHER" id="PTHR12815:SF47">
    <property type="entry name" value="TRANSLOCATION AND ASSEMBLY MODULE SUBUNIT TAMA"/>
    <property type="match status" value="1"/>
</dbReference>
<evidence type="ECO:0000256" key="8">
    <source>
        <dbReference type="NCBIfam" id="TIGR03303"/>
    </source>
</evidence>
<keyword evidence="11" id="KW-1185">Reference proteome</keyword>
<evidence type="ECO:0000256" key="7">
    <source>
        <dbReference type="ARBA" id="ARBA00023237"/>
    </source>
</evidence>
<dbReference type="InterPro" id="IPR039910">
    <property type="entry name" value="D15-like"/>
</dbReference>
<feature type="domain" description="POTRA" evidence="9">
    <location>
        <begin position="353"/>
        <end position="426"/>
    </location>
</feature>
<evidence type="ECO:0000256" key="5">
    <source>
        <dbReference type="ARBA" id="ARBA00022737"/>
    </source>
</evidence>
<sequence length="776" mass="87373">MFKKIAIFFAIIFSFYVTGVGHNVIYAESTDKHIVDIKIKGNSAVSTATIINRLKLKPGDVYEPAALNNELKRLYAMGYFNDVSVETEDQPEGVIVVFTVVEKPIISTISFRGNARLKANTLKKKITIKDGDLIDFNRVAQDVATLKAYYIEQGYSKAKVDYVVEQPDKDQGANLVFVIDEGVVLKVKTIKVEGNEHIKSGEITKFMSTKTAWWFIRKGAYDEEKFQEDLTRVATFYRSKGYLDVKVTSRFDYSSDGKFMYITIVVEEGKLYKVGAIALAGTMVFPNEDLTKLVKMKNGDAFDYEKIRADIESIRTFYYDRGYMDAEVDLKQQFNSSTGNMDLNYNIDAHEEVYVGMVNVFGNTKTKDKVVRREVRVYPGEKYDGKKLKRSKERIYNLGFFEDVYFETVPTDQKNVKDLNVTVKESKTGEFSFGGGYSSVDAFIGFVQLSQKNFDIMNFPTFTGAGQNLVIRAEGGSSRSNYFLSWTDPWIFDYPFSFGFDIYREEHNRSGLSGYDYDERRTGGNLRLGKELSEYVTTDLIYNLEEVQISDVPDESSEDLRKEQGRNIISRLTWGINYDTRDNKFSPSKGLVLGSSLQDAGGILGGDKDFVKGWFHGSYFQTLLIENVVLELKGATGIAKPYGDTEDVPIYERYFAGGASTIRGYKQRSVGPRDKGSNSALGGEAVVLGSAEVTFPIYQNIIKGAVFFDTGSIWKKTNDLFNSSSEDYSGFKHGTGIGVRVKTPIGPVKLDYGFPLSDNQGDKREGQFYFSISNGF</sequence>
<feature type="domain" description="POTRA" evidence="9">
    <location>
        <begin position="104"/>
        <end position="182"/>
    </location>
</feature>
<comment type="subcellular location">
    <subcellularLocation>
        <location evidence="1">Membrane</location>
    </subcellularLocation>
</comment>
<protein>
    <recommendedName>
        <fullName evidence="8">Outer membrane protein assembly factor BamA</fullName>
    </recommendedName>
</protein>
<feature type="domain" description="POTRA" evidence="9">
    <location>
        <begin position="32"/>
        <end position="103"/>
    </location>
</feature>
<evidence type="ECO:0000259" key="9">
    <source>
        <dbReference type="PROSITE" id="PS51779"/>
    </source>
</evidence>
<evidence type="ECO:0000256" key="3">
    <source>
        <dbReference type="ARBA" id="ARBA00022692"/>
    </source>
</evidence>
<dbReference type="InterPro" id="IPR034746">
    <property type="entry name" value="POTRA"/>
</dbReference>
<dbReference type="NCBIfam" id="TIGR03303">
    <property type="entry name" value="OM_YaeT"/>
    <property type="match status" value="1"/>
</dbReference>
<comment type="caution">
    <text evidence="10">The sequence shown here is derived from an EMBL/GenBank/DDBJ whole genome shotgun (WGS) entry which is preliminary data.</text>
</comment>
<dbReference type="Gene3D" id="3.10.20.310">
    <property type="entry name" value="membrane protein fhac"/>
    <property type="match status" value="5"/>
</dbReference>
<dbReference type="PANTHER" id="PTHR12815">
    <property type="entry name" value="SORTING AND ASSEMBLY MACHINERY SAMM50 PROTEIN FAMILY MEMBER"/>
    <property type="match status" value="1"/>
</dbReference>
<evidence type="ECO:0000256" key="1">
    <source>
        <dbReference type="ARBA" id="ARBA00004370"/>
    </source>
</evidence>
<organism evidence="10 11">
    <name type="scientific">Candidatus Omnitrophus magneticus</name>
    <dbReference type="NCBI Taxonomy" id="1609969"/>
    <lineage>
        <taxon>Bacteria</taxon>
        <taxon>Pseudomonadati</taxon>
        <taxon>Candidatus Omnitrophota</taxon>
        <taxon>Candidatus Omnitrophus</taxon>
    </lineage>
</organism>
<dbReference type="Proteomes" id="UP000033428">
    <property type="component" value="Unassembled WGS sequence"/>
</dbReference>
<evidence type="ECO:0000313" key="10">
    <source>
        <dbReference type="EMBL" id="KJJ83740.1"/>
    </source>
</evidence>
<dbReference type="Pfam" id="PF07244">
    <property type="entry name" value="POTRA"/>
    <property type="match status" value="5"/>
</dbReference>
<dbReference type="Gene3D" id="2.40.160.50">
    <property type="entry name" value="membrane protein fhac: a member of the omp85/tpsb transporter family"/>
    <property type="match status" value="1"/>
</dbReference>
<feature type="domain" description="POTRA" evidence="9">
    <location>
        <begin position="272"/>
        <end position="350"/>
    </location>
</feature>
<dbReference type="Pfam" id="PF01103">
    <property type="entry name" value="Omp85"/>
    <property type="match status" value="1"/>
</dbReference>
<dbReference type="AlphaFoldDB" id="A0A0F0CQP7"/>
<keyword evidence="2" id="KW-1134">Transmembrane beta strand</keyword>
<dbReference type="GO" id="GO:0009279">
    <property type="term" value="C:cell outer membrane"/>
    <property type="evidence" value="ECO:0007669"/>
    <property type="project" value="UniProtKB-UniRule"/>
</dbReference>
<accession>A0A0F0CQP7</accession>
<keyword evidence="5" id="KW-0677">Repeat</keyword>
<dbReference type="InterPro" id="IPR010827">
    <property type="entry name" value="BamA/TamA_POTRA"/>
</dbReference>
<evidence type="ECO:0000256" key="2">
    <source>
        <dbReference type="ARBA" id="ARBA00022452"/>
    </source>
</evidence>
<evidence type="ECO:0000313" key="11">
    <source>
        <dbReference type="Proteomes" id="UP000033428"/>
    </source>
</evidence>
<dbReference type="InterPro" id="IPR023707">
    <property type="entry name" value="OM_assembly_BamA"/>
</dbReference>
<dbReference type="PATRIC" id="fig|1609969.3.peg.2568"/>
<dbReference type="InterPro" id="IPR000184">
    <property type="entry name" value="Bac_surfAg_D15"/>
</dbReference>
<dbReference type="PROSITE" id="PS51779">
    <property type="entry name" value="POTRA"/>
    <property type="match status" value="4"/>
</dbReference>
<evidence type="ECO:0000256" key="4">
    <source>
        <dbReference type="ARBA" id="ARBA00022729"/>
    </source>
</evidence>
<keyword evidence="4" id="KW-0732">Signal</keyword>
<dbReference type="PIRSF" id="PIRSF006076">
    <property type="entry name" value="OM_assembly_OMP85"/>
    <property type="match status" value="1"/>
</dbReference>
<dbReference type="EMBL" id="JYNY01000495">
    <property type="protein sequence ID" value="KJJ83740.1"/>
    <property type="molecule type" value="Genomic_DNA"/>
</dbReference>
<reference evidence="10 11" key="1">
    <citation type="submission" date="2015-02" db="EMBL/GenBank/DDBJ databases">
        <title>Single-cell genomics of uncultivated deep-branching MTB reveals a conserved set of magnetosome genes.</title>
        <authorList>
            <person name="Kolinko S."/>
            <person name="Richter M."/>
            <person name="Glockner F.O."/>
            <person name="Brachmann A."/>
            <person name="Schuler D."/>
        </authorList>
    </citation>
    <scope>NUCLEOTIDE SEQUENCE [LARGE SCALE GENOMIC DNA]</scope>
    <source>
        <strain evidence="10">SKK-01</strain>
    </source>
</reference>
<keyword evidence="3" id="KW-0812">Transmembrane</keyword>